<comment type="caution">
    <text evidence="6">The sequence shown here is derived from an EMBL/GenBank/DDBJ whole genome shotgun (WGS) entry which is preliminary data.</text>
</comment>
<dbReference type="PANTHER" id="PTHR47506:SF1">
    <property type="entry name" value="HTH-TYPE TRANSCRIPTIONAL REGULATOR YJDC"/>
    <property type="match status" value="1"/>
</dbReference>
<dbReference type="AlphaFoldDB" id="A0A848I2E6"/>
<dbReference type="Proteomes" id="UP000544134">
    <property type="component" value="Unassembled WGS sequence"/>
</dbReference>
<evidence type="ECO:0000256" key="2">
    <source>
        <dbReference type="ARBA" id="ARBA00023125"/>
    </source>
</evidence>
<dbReference type="RefSeq" id="WP_169483385.1">
    <property type="nucleotide sequence ID" value="NZ_JABBGJ010000001.1"/>
</dbReference>
<dbReference type="Pfam" id="PF00440">
    <property type="entry name" value="TetR_N"/>
    <property type="match status" value="1"/>
</dbReference>
<dbReference type="PROSITE" id="PS50977">
    <property type="entry name" value="HTH_TETR_2"/>
    <property type="match status" value="1"/>
</dbReference>
<protein>
    <submittedName>
        <fullName evidence="6">TetR/AcrR family transcriptional regulator</fullName>
    </submittedName>
</protein>
<proteinExistence type="predicted"/>
<organism evidence="6 7">
    <name type="scientific">Paraburkholderia polaris</name>
    <dbReference type="NCBI Taxonomy" id="2728848"/>
    <lineage>
        <taxon>Bacteria</taxon>
        <taxon>Pseudomonadati</taxon>
        <taxon>Pseudomonadota</taxon>
        <taxon>Betaproteobacteria</taxon>
        <taxon>Burkholderiales</taxon>
        <taxon>Burkholderiaceae</taxon>
        <taxon>Paraburkholderia</taxon>
    </lineage>
</organism>
<evidence type="ECO:0000313" key="6">
    <source>
        <dbReference type="EMBL" id="NML96397.1"/>
    </source>
</evidence>
<keyword evidence="2 4" id="KW-0238">DNA-binding</keyword>
<dbReference type="Gene3D" id="1.10.357.10">
    <property type="entry name" value="Tetracycline Repressor, domain 2"/>
    <property type="match status" value="1"/>
</dbReference>
<feature type="domain" description="HTH tetR-type" evidence="5">
    <location>
        <begin position="18"/>
        <end position="78"/>
    </location>
</feature>
<keyword evidence="1" id="KW-0805">Transcription regulation</keyword>
<dbReference type="InterPro" id="IPR001647">
    <property type="entry name" value="HTH_TetR"/>
</dbReference>
<evidence type="ECO:0000256" key="1">
    <source>
        <dbReference type="ARBA" id="ARBA00023015"/>
    </source>
</evidence>
<dbReference type="GO" id="GO:0003677">
    <property type="term" value="F:DNA binding"/>
    <property type="evidence" value="ECO:0007669"/>
    <property type="project" value="UniProtKB-UniRule"/>
</dbReference>
<evidence type="ECO:0000256" key="3">
    <source>
        <dbReference type="ARBA" id="ARBA00023163"/>
    </source>
</evidence>
<reference evidence="6 7" key="1">
    <citation type="submission" date="2020-04" db="EMBL/GenBank/DDBJ databases">
        <title>Paraburkholderia sp. RP-4-7 isolated from soil.</title>
        <authorList>
            <person name="Dahal R.H."/>
        </authorList>
    </citation>
    <scope>NUCLEOTIDE SEQUENCE [LARGE SCALE GENOMIC DNA]</scope>
    <source>
        <strain evidence="6 7">RP-4-7</strain>
    </source>
</reference>
<gene>
    <name evidence="6" type="ORF">HHL24_00245</name>
</gene>
<evidence type="ECO:0000313" key="7">
    <source>
        <dbReference type="Proteomes" id="UP000544134"/>
    </source>
</evidence>
<evidence type="ECO:0000256" key="4">
    <source>
        <dbReference type="PROSITE-ProRule" id="PRU00335"/>
    </source>
</evidence>
<dbReference type="SUPFAM" id="SSF46689">
    <property type="entry name" value="Homeodomain-like"/>
    <property type="match status" value="1"/>
</dbReference>
<name>A0A848I2E6_9BURK</name>
<dbReference type="EMBL" id="JABBGJ010000001">
    <property type="protein sequence ID" value="NML96397.1"/>
    <property type="molecule type" value="Genomic_DNA"/>
</dbReference>
<evidence type="ECO:0000259" key="5">
    <source>
        <dbReference type="PROSITE" id="PS50977"/>
    </source>
</evidence>
<dbReference type="InterPro" id="IPR036271">
    <property type="entry name" value="Tet_transcr_reg_TetR-rel_C_sf"/>
</dbReference>
<feature type="DNA-binding region" description="H-T-H motif" evidence="4">
    <location>
        <begin position="41"/>
        <end position="60"/>
    </location>
</feature>
<dbReference type="InterPro" id="IPR009057">
    <property type="entry name" value="Homeodomain-like_sf"/>
</dbReference>
<dbReference type="PANTHER" id="PTHR47506">
    <property type="entry name" value="TRANSCRIPTIONAL REGULATORY PROTEIN"/>
    <property type="match status" value="1"/>
</dbReference>
<accession>A0A848I2E6</accession>
<dbReference type="SUPFAM" id="SSF48498">
    <property type="entry name" value="Tetracyclin repressor-like, C-terminal domain"/>
    <property type="match status" value="1"/>
</dbReference>
<keyword evidence="3" id="KW-0804">Transcription</keyword>
<sequence length="202" mass="21985">MSRGTPATAKEAGTTGSASVRERILDTAADLFYQEGVRAVGVDLVVERSGVAKTSLYRHFTTKDELVAAVLERDDTNYWIAWDKTATRHRNAPRDELKAHLQWIARDIAAPKYRGCPFLNVATEFPAPDHPARAVALRHKAELRRRLGTLARQIGVARPDNLANQIALLIDGAYVCGQLAKEAAQPLLPAALALISVADNPG</sequence>
<dbReference type="PRINTS" id="PR00455">
    <property type="entry name" value="HTHTETR"/>
</dbReference>
<keyword evidence="7" id="KW-1185">Reference proteome</keyword>